<reference evidence="3" key="2">
    <citation type="submission" date="2015-01" db="EMBL/GenBank/DDBJ databases">
        <title>Evolutionary Origins and Diversification of the Mycorrhizal Mutualists.</title>
        <authorList>
            <consortium name="DOE Joint Genome Institute"/>
            <consortium name="Mycorrhizal Genomics Consortium"/>
            <person name="Kohler A."/>
            <person name="Kuo A."/>
            <person name="Nagy L.G."/>
            <person name="Floudas D."/>
            <person name="Copeland A."/>
            <person name="Barry K.W."/>
            <person name="Cichocki N."/>
            <person name="Veneault-Fourrey C."/>
            <person name="LaButti K."/>
            <person name="Lindquist E.A."/>
            <person name="Lipzen A."/>
            <person name="Lundell T."/>
            <person name="Morin E."/>
            <person name="Murat C."/>
            <person name="Riley R."/>
            <person name="Ohm R."/>
            <person name="Sun H."/>
            <person name="Tunlid A."/>
            <person name="Henrissat B."/>
            <person name="Grigoriev I.V."/>
            <person name="Hibbett D.S."/>
            <person name="Martin F."/>
        </authorList>
    </citation>
    <scope>NUCLEOTIDE SEQUENCE [LARGE SCALE GENOMIC DNA]</scope>
    <source>
        <strain evidence="3">441</strain>
    </source>
</reference>
<dbReference type="Pfam" id="PF18758">
    <property type="entry name" value="KDZ"/>
    <property type="match status" value="1"/>
</dbReference>
<protein>
    <recommendedName>
        <fullName evidence="4">CxC2-like cysteine cluster KDZ transposase-associated domain-containing protein</fullName>
    </recommendedName>
</protein>
<dbReference type="OrthoDB" id="3257768at2759"/>
<evidence type="ECO:0000313" key="2">
    <source>
        <dbReference type="EMBL" id="KIK29644.1"/>
    </source>
</evidence>
<dbReference type="AlphaFoldDB" id="A0A0C9ZUG9"/>
<dbReference type="EMBL" id="KN833689">
    <property type="protein sequence ID" value="KIK29644.1"/>
    <property type="molecule type" value="Genomic_DNA"/>
</dbReference>
<gene>
    <name evidence="2" type="ORF">PISMIDRAFT_89023</name>
</gene>
<proteinExistence type="predicted"/>
<keyword evidence="3" id="KW-1185">Reference proteome</keyword>
<keyword evidence="1" id="KW-1133">Transmembrane helix</keyword>
<name>A0A0C9ZUG9_9AGAM</name>
<organism evidence="2 3">
    <name type="scientific">Pisolithus microcarpus 441</name>
    <dbReference type="NCBI Taxonomy" id="765257"/>
    <lineage>
        <taxon>Eukaryota</taxon>
        <taxon>Fungi</taxon>
        <taxon>Dikarya</taxon>
        <taxon>Basidiomycota</taxon>
        <taxon>Agaricomycotina</taxon>
        <taxon>Agaricomycetes</taxon>
        <taxon>Agaricomycetidae</taxon>
        <taxon>Boletales</taxon>
        <taxon>Sclerodermatineae</taxon>
        <taxon>Pisolithaceae</taxon>
        <taxon>Pisolithus</taxon>
    </lineage>
</organism>
<evidence type="ECO:0000256" key="1">
    <source>
        <dbReference type="SAM" id="Phobius"/>
    </source>
</evidence>
<keyword evidence="1" id="KW-0812">Transmembrane</keyword>
<evidence type="ECO:0008006" key="4">
    <source>
        <dbReference type="Google" id="ProtNLM"/>
    </source>
</evidence>
<feature type="non-terminal residue" evidence="2">
    <location>
        <position position="281"/>
    </location>
</feature>
<reference evidence="2 3" key="1">
    <citation type="submission" date="2014-04" db="EMBL/GenBank/DDBJ databases">
        <authorList>
            <consortium name="DOE Joint Genome Institute"/>
            <person name="Kuo A."/>
            <person name="Kohler A."/>
            <person name="Costa M.D."/>
            <person name="Nagy L.G."/>
            <person name="Floudas D."/>
            <person name="Copeland A."/>
            <person name="Barry K.W."/>
            <person name="Cichocki N."/>
            <person name="Veneault-Fourrey C."/>
            <person name="LaButti K."/>
            <person name="Lindquist E.A."/>
            <person name="Lipzen A."/>
            <person name="Lundell T."/>
            <person name="Morin E."/>
            <person name="Murat C."/>
            <person name="Sun H."/>
            <person name="Tunlid A."/>
            <person name="Henrissat B."/>
            <person name="Grigoriev I.V."/>
            <person name="Hibbett D.S."/>
            <person name="Martin F."/>
            <person name="Nordberg H.P."/>
            <person name="Cantor M.N."/>
            <person name="Hua S.X."/>
        </authorList>
    </citation>
    <scope>NUCLEOTIDE SEQUENCE [LARGE SCALE GENOMIC DNA]</scope>
    <source>
        <strain evidence="2 3">441</strain>
    </source>
</reference>
<keyword evidence="1" id="KW-0472">Membrane</keyword>
<dbReference type="STRING" id="765257.A0A0C9ZUG9"/>
<sequence length="281" mass="31939">QKWNGFQHMKGSPLKGDLALFCVACPQPGINMDPTKSLHDWKYTHTMVMDRNFKVEHIKERCSEDQVWLMDRHGYMVMHLEYQEYLKATPHITEKPSCNNHKALSLPNANCGKLDCMGIGAMACAWHGWFYPHSVVDFQKGERQLNMDYSLANALAYNMASIQNVVGGSNYIQIPSSICIVPRISIWHVHGHKKECYARYSPLFIKGAGWVDGDIVETLWSLLNVVSASTCGMSSPHQQELLDFQMNDSNFMKMIWLGLLSILLVCTLSQAAMQLRACHRN</sequence>
<dbReference type="Proteomes" id="UP000054018">
    <property type="component" value="Unassembled WGS sequence"/>
</dbReference>
<feature type="transmembrane region" description="Helical" evidence="1">
    <location>
        <begin position="254"/>
        <end position="273"/>
    </location>
</feature>
<dbReference type="InterPro" id="IPR040521">
    <property type="entry name" value="KDZ"/>
</dbReference>
<evidence type="ECO:0000313" key="3">
    <source>
        <dbReference type="Proteomes" id="UP000054018"/>
    </source>
</evidence>
<dbReference type="HOGENOM" id="CLU_003703_5_0_1"/>
<accession>A0A0C9ZUG9</accession>